<dbReference type="EMBL" id="VTVE01000006">
    <property type="protein sequence ID" value="NEX02907.1"/>
    <property type="molecule type" value="Genomic_DNA"/>
</dbReference>
<name>A0A6M0LMA1_PSEXY</name>
<feature type="transmembrane region" description="Helical" evidence="1">
    <location>
        <begin position="6"/>
        <end position="24"/>
    </location>
</feature>
<evidence type="ECO:0000313" key="3">
    <source>
        <dbReference type="Proteomes" id="UP000473091"/>
    </source>
</evidence>
<dbReference type="AlphaFoldDB" id="A0A6M0LMA1"/>
<reference evidence="2 3" key="2">
    <citation type="submission" date="2020-03" db="EMBL/GenBank/DDBJ databases">
        <title>Investigating the evolutionary divergence of the Butyrivibrio group.</title>
        <authorList>
            <person name="Skvortsov T."/>
            <person name="Santos F.G."/>
            <person name="Ting K.S."/>
            <person name="Creevey C.J."/>
        </authorList>
    </citation>
    <scope>NUCLEOTIDE SEQUENCE [LARGE SCALE GENOMIC DNA]</scope>
    <source>
        <strain evidence="2 3">MZ8</strain>
    </source>
</reference>
<dbReference type="Proteomes" id="UP000473091">
    <property type="component" value="Unassembled WGS sequence"/>
</dbReference>
<keyword evidence="1" id="KW-1133">Transmembrane helix</keyword>
<evidence type="ECO:0000313" key="2">
    <source>
        <dbReference type="EMBL" id="NEX02907.1"/>
    </source>
</evidence>
<evidence type="ECO:0000256" key="1">
    <source>
        <dbReference type="SAM" id="Phobius"/>
    </source>
</evidence>
<accession>A0A6M0LMA1</accession>
<dbReference type="RefSeq" id="WP_090489955.1">
    <property type="nucleotide sequence ID" value="NZ_VTVE01000006.1"/>
</dbReference>
<keyword evidence="1" id="KW-0812">Transmembrane</keyword>
<sequence>MNKRKNIILFLVSVLAIIGILSFTRRMLKPDLKEFVNQNKENLSNISNELLESVDNKIEIYEGKGERPNIQNVELIYDNLSLHDMAVEKYKEFYGEEYVDRVIIFLNDKPDDEEYFQCGIYYSPEGCAIDYYGHPVDDTDGVYVYDGRPKKVKIMYRSEKICDNWYYFEDAVW</sequence>
<protein>
    <submittedName>
        <fullName evidence="2">Uncharacterized protein</fullName>
    </submittedName>
</protein>
<gene>
    <name evidence="2" type="ORF">F0Q01_13565</name>
</gene>
<comment type="caution">
    <text evidence="2">The sequence shown here is derived from an EMBL/GenBank/DDBJ whole genome shotgun (WGS) entry which is preliminary data.</text>
</comment>
<reference evidence="2 3" key="1">
    <citation type="submission" date="2019-09" db="EMBL/GenBank/DDBJ databases">
        <authorList>
            <person name="Pidcock S.E."/>
            <person name="Huws S.A."/>
        </authorList>
    </citation>
    <scope>NUCLEOTIDE SEQUENCE [LARGE SCALE GENOMIC DNA]</scope>
    <source>
        <strain evidence="2 3">MZ8</strain>
    </source>
</reference>
<keyword evidence="1" id="KW-0472">Membrane</keyword>
<proteinExistence type="predicted"/>
<organism evidence="2 3">
    <name type="scientific">Pseudobutyrivibrio xylanivorans</name>
    <dbReference type="NCBI Taxonomy" id="185007"/>
    <lineage>
        <taxon>Bacteria</taxon>
        <taxon>Bacillati</taxon>
        <taxon>Bacillota</taxon>
        <taxon>Clostridia</taxon>
        <taxon>Lachnospirales</taxon>
        <taxon>Lachnospiraceae</taxon>
        <taxon>Pseudobutyrivibrio</taxon>
    </lineage>
</organism>